<dbReference type="PROSITE" id="PS50042">
    <property type="entry name" value="CNMP_BINDING_3"/>
    <property type="match status" value="1"/>
</dbReference>
<dbReference type="PANTHER" id="PTHR23011:SF28">
    <property type="entry name" value="CYCLIC NUCLEOTIDE-BINDING DOMAIN CONTAINING PROTEIN"/>
    <property type="match status" value="1"/>
</dbReference>
<dbReference type="EMBL" id="BARS01023154">
    <property type="protein sequence ID" value="GAG08231.1"/>
    <property type="molecule type" value="Genomic_DNA"/>
</dbReference>
<dbReference type="PRINTS" id="PR00103">
    <property type="entry name" value="CAMPKINASE"/>
</dbReference>
<accession>X0W6B8</accession>
<dbReference type="InterPro" id="IPR014710">
    <property type="entry name" value="RmlC-like_jellyroll"/>
</dbReference>
<dbReference type="InterPro" id="IPR018490">
    <property type="entry name" value="cNMP-bd_dom_sf"/>
</dbReference>
<dbReference type="PROSITE" id="PS00889">
    <property type="entry name" value="CNMP_BINDING_2"/>
    <property type="match status" value="1"/>
</dbReference>
<dbReference type="SUPFAM" id="SSF51206">
    <property type="entry name" value="cAMP-binding domain-like"/>
    <property type="match status" value="1"/>
</dbReference>
<dbReference type="Gene3D" id="2.60.120.10">
    <property type="entry name" value="Jelly Rolls"/>
    <property type="match status" value="1"/>
</dbReference>
<organism evidence="2">
    <name type="scientific">marine sediment metagenome</name>
    <dbReference type="NCBI Taxonomy" id="412755"/>
    <lineage>
        <taxon>unclassified sequences</taxon>
        <taxon>metagenomes</taxon>
        <taxon>ecological metagenomes</taxon>
    </lineage>
</organism>
<dbReference type="SMART" id="SM00100">
    <property type="entry name" value="cNMP"/>
    <property type="match status" value="1"/>
</dbReference>
<evidence type="ECO:0000313" key="2">
    <source>
        <dbReference type="EMBL" id="GAG08231.1"/>
    </source>
</evidence>
<evidence type="ECO:0000259" key="1">
    <source>
        <dbReference type="PROSITE" id="PS50042"/>
    </source>
</evidence>
<proteinExistence type="predicted"/>
<dbReference type="InterPro" id="IPR018488">
    <property type="entry name" value="cNMP-bd_CS"/>
</dbReference>
<dbReference type="Pfam" id="PF00027">
    <property type="entry name" value="cNMP_binding"/>
    <property type="match status" value="1"/>
</dbReference>
<name>X0W6B8_9ZZZZ</name>
<dbReference type="CDD" id="cd00038">
    <property type="entry name" value="CAP_ED"/>
    <property type="match status" value="1"/>
</dbReference>
<reference evidence="2" key="1">
    <citation type="journal article" date="2014" name="Front. Microbiol.">
        <title>High frequency of phylogenetically diverse reductive dehalogenase-homologous genes in deep subseafloor sedimentary metagenomes.</title>
        <authorList>
            <person name="Kawai M."/>
            <person name="Futagami T."/>
            <person name="Toyoda A."/>
            <person name="Takaki Y."/>
            <person name="Nishi S."/>
            <person name="Hori S."/>
            <person name="Arai W."/>
            <person name="Tsubouchi T."/>
            <person name="Morono Y."/>
            <person name="Uchiyama I."/>
            <person name="Ito T."/>
            <person name="Fujiyama A."/>
            <person name="Inagaki F."/>
            <person name="Takami H."/>
        </authorList>
    </citation>
    <scope>NUCLEOTIDE SEQUENCE</scope>
    <source>
        <strain evidence="2">Expedition CK06-06</strain>
    </source>
</reference>
<dbReference type="AlphaFoldDB" id="X0W6B8"/>
<dbReference type="InterPro" id="IPR000595">
    <property type="entry name" value="cNMP-bd_dom"/>
</dbReference>
<comment type="caution">
    <text evidence="2">The sequence shown here is derived from an EMBL/GenBank/DDBJ whole genome shotgun (WGS) entry which is preliminary data.</text>
</comment>
<sequence>MGNEEMLANAPLFAGFGSAELKRLARDLYPRGHQAGDVVLKEGEEAAGFYIVSSGQVEVVKNLGDPKETVLATLGPGDFFGETALLDGYPRTASIRALEDGECLVMTRWDFLAALKSSPDMAAQVLRTLARRLRQTDARLTE</sequence>
<dbReference type="PANTHER" id="PTHR23011">
    <property type="entry name" value="CYCLIC NUCLEOTIDE-BINDING DOMAIN CONTAINING PROTEIN"/>
    <property type="match status" value="1"/>
</dbReference>
<feature type="domain" description="Cyclic nucleotide-binding" evidence="1">
    <location>
        <begin position="12"/>
        <end position="132"/>
    </location>
</feature>
<gene>
    <name evidence="2" type="ORF">S01H1_36897</name>
</gene>
<protein>
    <recommendedName>
        <fullName evidence="1">Cyclic nucleotide-binding domain-containing protein</fullName>
    </recommendedName>
</protein>